<dbReference type="PROSITE" id="PS50157">
    <property type="entry name" value="ZINC_FINGER_C2H2_2"/>
    <property type="match status" value="3"/>
</dbReference>
<evidence type="ECO:0000313" key="8">
    <source>
        <dbReference type="Proteomes" id="UP000286045"/>
    </source>
</evidence>
<accession>A0A439CVR0</accession>
<dbReference type="Pfam" id="PF00096">
    <property type="entry name" value="zf-C2H2"/>
    <property type="match status" value="3"/>
</dbReference>
<dbReference type="Proteomes" id="UP000286045">
    <property type="component" value="Unassembled WGS sequence"/>
</dbReference>
<evidence type="ECO:0000256" key="2">
    <source>
        <dbReference type="ARBA" id="ARBA00022771"/>
    </source>
</evidence>
<dbReference type="SUPFAM" id="SSF57667">
    <property type="entry name" value="beta-beta-alpha zinc fingers"/>
    <property type="match status" value="2"/>
</dbReference>
<dbReference type="PROSITE" id="PS00028">
    <property type="entry name" value="ZINC_FINGER_C2H2_1"/>
    <property type="match status" value="2"/>
</dbReference>
<dbReference type="PANTHER" id="PTHR23235">
    <property type="entry name" value="KRUEPPEL-LIKE TRANSCRIPTION FACTOR"/>
    <property type="match status" value="1"/>
</dbReference>
<feature type="domain" description="C2H2-type" evidence="6">
    <location>
        <begin position="329"/>
        <end position="356"/>
    </location>
</feature>
<evidence type="ECO:0000259" key="6">
    <source>
        <dbReference type="PROSITE" id="PS50157"/>
    </source>
</evidence>
<feature type="domain" description="C2H2-type" evidence="6">
    <location>
        <begin position="298"/>
        <end position="328"/>
    </location>
</feature>
<feature type="region of interest" description="Disordered" evidence="5">
    <location>
        <begin position="381"/>
        <end position="416"/>
    </location>
</feature>
<organism evidence="7 8">
    <name type="scientific">Xylaria grammica</name>
    <dbReference type="NCBI Taxonomy" id="363999"/>
    <lineage>
        <taxon>Eukaryota</taxon>
        <taxon>Fungi</taxon>
        <taxon>Dikarya</taxon>
        <taxon>Ascomycota</taxon>
        <taxon>Pezizomycotina</taxon>
        <taxon>Sordariomycetes</taxon>
        <taxon>Xylariomycetidae</taxon>
        <taxon>Xylariales</taxon>
        <taxon>Xylariaceae</taxon>
        <taxon>Xylaria</taxon>
    </lineage>
</organism>
<dbReference type="FunFam" id="3.30.160.60:FF:000065">
    <property type="entry name" value="B-cell CLL/lymphoma 6, member B"/>
    <property type="match status" value="1"/>
</dbReference>
<protein>
    <recommendedName>
        <fullName evidence="6">C2H2-type domain-containing protein</fullName>
    </recommendedName>
</protein>
<feature type="region of interest" description="Disordered" evidence="5">
    <location>
        <begin position="131"/>
        <end position="260"/>
    </location>
</feature>
<feature type="region of interest" description="Disordered" evidence="5">
    <location>
        <begin position="1"/>
        <end position="30"/>
    </location>
</feature>
<feature type="compositionally biased region" description="Polar residues" evidence="5">
    <location>
        <begin position="189"/>
        <end position="202"/>
    </location>
</feature>
<evidence type="ECO:0000256" key="4">
    <source>
        <dbReference type="PROSITE-ProRule" id="PRU00042"/>
    </source>
</evidence>
<feature type="domain" description="C2H2-type" evidence="6">
    <location>
        <begin position="266"/>
        <end position="295"/>
    </location>
</feature>
<dbReference type="Gene3D" id="3.30.160.60">
    <property type="entry name" value="Classic Zinc Finger"/>
    <property type="match status" value="3"/>
</dbReference>
<keyword evidence="3" id="KW-0862">Zinc</keyword>
<keyword evidence="1" id="KW-0479">Metal-binding</keyword>
<evidence type="ECO:0000256" key="3">
    <source>
        <dbReference type="ARBA" id="ARBA00022833"/>
    </source>
</evidence>
<gene>
    <name evidence="7" type="ORF">EKO27_g8851</name>
</gene>
<dbReference type="AlphaFoldDB" id="A0A439CVR0"/>
<dbReference type="GO" id="GO:0000978">
    <property type="term" value="F:RNA polymerase II cis-regulatory region sequence-specific DNA binding"/>
    <property type="evidence" value="ECO:0007669"/>
    <property type="project" value="TreeGrafter"/>
</dbReference>
<dbReference type="PANTHER" id="PTHR23235:SF120">
    <property type="entry name" value="KRUPPEL-LIKE FACTOR 15"/>
    <property type="match status" value="1"/>
</dbReference>
<feature type="compositionally biased region" description="Basic residues" evidence="5">
    <location>
        <begin position="249"/>
        <end position="258"/>
    </location>
</feature>
<dbReference type="GO" id="GO:0008270">
    <property type="term" value="F:zinc ion binding"/>
    <property type="evidence" value="ECO:0007669"/>
    <property type="project" value="UniProtKB-KW"/>
</dbReference>
<dbReference type="SMART" id="SM00355">
    <property type="entry name" value="ZnF_C2H2"/>
    <property type="match status" value="3"/>
</dbReference>
<dbReference type="GO" id="GO:0000981">
    <property type="term" value="F:DNA-binding transcription factor activity, RNA polymerase II-specific"/>
    <property type="evidence" value="ECO:0007669"/>
    <property type="project" value="TreeGrafter"/>
</dbReference>
<dbReference type="STRING" id="363999.A0A439CVR0"/>
<reference evidence="7 8" key="1">
    <citation type="submission" date="2018-12" db="EMBL/GenBank/DDBJ databases">
        <title>Draft genome sequence of Xylaria grammica IHI A82.</title>
        <authorList>
            <person name="Buettner E."/>
            <person name="Kellner H."/>
        </authorList>
    </citation>
    <scope>NUCLEOTIDE SEQUENCE [LARGE SCALE GENOMIC DNA]</scope>
    <source>
        <strain evidence="7 8">IHI A82</strain>
    </source>
</reference>
<feature type="compositionally biased region" description="Low complexity" evidence="5">
    <location>
        <begin position="1"/>
        <end position="26"/>
    </location>
</feature>
<feature type="compositionally biased region" description="Polar residues" evidence="5">
    <location>
        <begin position="136"/>
        <end position="156"/>
    </location>
</feature>
<proteinExistence type="predicted"/>
<evidence type="ECO:0000256" key="5">
    <source>
        <dbReference type="SAM" id="MobiDB-lite"/>
    </source>
</evidence>
<name>A0A439CVR0_9PEZI</name>
<dbReference type="InterPro" id="IPR013087">
    <property type="entry name" value="Znf_C2H2_type"/>
</dbReference>
<dbReference type="InterPro" id="IPR036236">
    <property type="entry name" value="Znf_C2H2_sf"/>
</dbReference>
<evidence type="ECO:0000313" key="7">
    <source>
        <dbReference type="EMBL" id="RWA06253.1"/>
    </source>
</evidence>
<sequence length="416" mass="46230">MDLSPPSLIRSPSSSRNSNYSRSPSLGVDYPPSDLVDPFYKVDSLYEQSCSALSSVMDSDNPHHRLDAATSAEWADTTVIHSVPSMAGQGIVSSDYVPYVSYDSAMHASYSQDLYSTHLAHAPAISYAPSPLASMPSRSPDPNSSRHPLPYHSTSPMPRIKLESGHEYPSGGELSQYPSPRSAHALMTEPSSYGSQAGSPSYLSDAPSGSWAKSDYPPIDQDPYYAGPSGSTSSLVLDRRQQVSSRASRAPKRQARKLTSRDEANFQCEVEGCGKLFSRSYNYKAHMETHDKKREYPFSCTFEDCNKKFVRKTDLQRHHQSVHMKEKNHKCDYCGRHFARKDTLRRHMEDGCSKRFDIGTMDLRGAEGYDTYSVPIRSVPSSSGHLVAPTPHLPPMTLPRRENDNGMADVPSFMKR</sequence>
<comment type="caution">
    <text evidence="7">The sequence shown here is derived from an EMBL/GenBank/DDBJ whole genome shotgun (WGS) entry which is preliminary data.</text>
</comment>
<keyword evidence="2 4" id="KW-0863">Zinc-finger</keyword>
<dbReference type="EMBL" id="RYZI01000352">
    <property type="protein sequence ID" value="RWA06253.1"/>
    <property type="molecule type" value="Genomic_DNA"/>
</dbReference>
<evidence type="ECO:0000256" key="1">
    <source>
        <dbReference type="ARBA" id="ARBA00022723"/>
    </source>
</evidence>
<keyword evidence="8" id="KW-1185">Reference proteome</keyword>